<feature type="region of interest" description="Disordered" evidence="1">
    <location>
        <begin position="613"/>
        <end position="650"/>
    </location>
</feature>
<feature type="compositionally biased region" description="Low complexity" evidence="1">
    <location>
        <begin position="145"/>
        <end position="154"/>
    </location>
</feature>
<feature type="compositionally biased region" description="Polar residues" evidence="1">
    <location>
        <begin position="179"/>
        <end position="193"/>
    </location>
</feature>
<accession>A0A8H3HE31</accession>
<feature type="compositionally biased region" description="Low complexity" evidence="1">
    <location>
        <begin position="450"/>
        <end position="459"/>
    </location>
</feature>
<feature type="compositionally biased region" description="Pro residues" evidence="1">
    <location>
        <begin position="397"/>
        <end position="413"/>
    </location>
</feature>
<feature type="region of interest" description="Disordered" evidence="1">
    <location>
        <begin position="339"/>
        <end position="542"/>
    </location>
</feature>
<proteinExistence type="predicted"/>
<feature type="compositionally biased region" description="Low complexity" evidence="1">
    <location>
        <begin position="613"/>
        <end position="622"/>
    </location>
</feature>
<evidence type="ECO:0000256" key="1">
    <source>
        <dbReference type="SAM" id="MobiDB-lite"/>
    </source>
</evidence>
<dbReference type="AlphaFoldDB" id="A0A8H3HE31"/>
<dbReference type="EMBL" id="CAJMXA010003888">
    <property type="protein sequence ID" value="CAE6522594.1"/>
    <property type="molecule type" value="Genomic_DNA"/>
</dbReference>
<feature type="compositionally biased region" description="Polar residues" evidence="1">
    <location>
        <begin position="505"/>
        <end position="517"/>
    </location>
</feature>
<dbReference type="Gene3D" id="6.10.140.1020">
    <property type="match status" value="1"/>
</dbReference>
<feature type="compositionally biased region" description="Basic and acidic residues" evidence="1">
    <location>
        <begin position="155"/>
        <end position="166"/>
    </location>
</feature>
<comment type="caution">
    <text evidence="2">The sequence shown here is derived from an EMBL/GenBank/DDBJ whole genome shotgun (WGS) entry which is preliminary data.</text>
</comment>
<protein>
    <submittedName>
        <fullName evidence="2">Uncharacterized protein</fullName>
    </submittedName>
</protein>
<reference evidence="2" key="1">
    <citation type="submission" date="2021-01" db="EMBL/GenBank/DDBJ databases">
        <authorList>
            <person name="Kaushik A."/>
        </authorList>
    </citation>
    <scope>NUCLEOTIDE SEQUENCE</scope>
    <source>
        <strain evidence="2">AG6-10EEA</strain>
    </source>
</reference>
<feature type="compositionally biased region" description="Basic and acidic residues" evidence="1">
    <location>
        <begin position="33"/>
        <end position="44"/>
    </location>
</feature>
<evidence type="ECO:0000313" key="3">
    <source>
        <dbReference type="Proteomes" id="UP000663853"/>
    </source>
</evidence>
<evidence type="ECO:0000313" key="2">
    <source>
        <dbReference type="EMBL" id="CAE6522594.1"/>
    </source>
</evidence>
<feature type="compositionally biased region" description="Basic and acidic residues" evidence="1">
    <location>
        <begin position="416"/>
        <end position="427"/>
    </location>
</feature>
<feature type="compositionally biased region" description="Low complexity" evidence="1">
    <location>
        <begin position="214"/>
        <end position="224"/>
    </location>
</feature>
<organism evidence="2 3">
    <name type="scientific">Rhizoctonia solani</name>
    <dbReference type="NCBI Taxonomy" id="456999"/>
    <lineage>
        <taxon>Eukaryota</taxon>
        <taxon>Fungi</taxon>
        <taxon>Dikarya</taxon>
        <taxon>Basidiomycota</taxon>
        <taxon>Agaricomycotina</taxon>
        <taxon>Agaricomycetes</taxon>
        <taxon>Cantharellales</taxon>
        <taxon>Ceratobasidiaceae</taxon>
        <taxon>Rhizoctonia</taxon>
    </lineage>
</organism>
<feature type="region of interest" description="Disordered" evidence="1">
    <location>
        <begin position="1"/>
        <end position="232"/>
    </location>
</feature>
<feature type="compositionally biased region" description="Basic and acidic residues" evidence="1">
    <location>
        <begin position="55"/>
        <end position="67"/>
    </location>
</feature>
<feature type="compositionally biased region" description="Low complexity" evidence="1">
    <location>
        <begin position="487"/>
        <end position="498"/>
    </location>
</feature>
<gene>
    <name evidence="2" type="ORF">RDB_LOCUS151873</name>
</gene>
<feature type="compositionally biased region" description="Basic and acidic residues" evidence="1">
    <location>
        <begin position="1"/>
        <end position="14"/>
    </location>
</feature>
<name>A0A8H3HE31_9AGAM</name>
<sequence>MGSGDARIHSDRQVGRQVTSFGGLLSSSQSQLCEERAQINEQKPDGALQWSLRSSDSDQFSRDELSASDKLNIGDASNLPGFPRCPSSFQGADDGACESSGNNVYLGPREDPVLVNPSRGGGKEETTQAPENTQEPPLVIPDPFSASELSSSCIESHETTSARYQEDQPASRGVGTLCHTVSPTIEATASKATPTGKRDSATVNESIHQDTVDSSVSLRSRSQSAENPAPIPPVILRTGAFIHNTNEGDEHTKVLQPSIWVAITTPGSDNKHIAKNPPCPVSLQTTSMPVGTATRTNQGLESSSLSVVGSSLVETEIDVSSTPPMPRCEPVLASPVQLGAEAKDQSTPPSSPMKLSSPPSLKPTKKVNRIHTTGLGAPFRNPWPGPIRCGLPTTMSPLPPSSPPPMFPSSPPAKRPRVDSESEDQPRPKVRRTGQLANSPFVSPLRNAQGARARPPAGGFSTPLRPSTIRYENFSSPILPSQPDVFTTPATAAQSSPAYRPGATLGSSPATSASTSYKIRPPRSVIRPFKPPAKSNRPTTATAQALRQRLQLLRNALRIRGLADPTRPAGSTQPVKAACNDEELEALALRWRAAAQEAAHDLWALVRDNMSADSWGSSSGASDKPDGWGWSDRPQHVPTGLDNTNTEKQGLDDVGSPVMFTPPPVGKVHQSLLQNLNRPVVPRKTLLPPHEIASEAEEQQDAEPEDKPQYQTLGTLLTSLGIPHKVLGWQEDEGEFVN</sequence>
<dbReference type="Proteomes" id="UP000663853">
    <property type="component" value="Unassembled WGS sequence"/>
</dbReference>
<feature type="compositionally biased region" description="Low complexity" evidence="1">
    <location>
        <begin position="346"/>
        <end position="359"/>
    </location>
</feature>